<keyword evidence="2" id="KW-1185">Reference proteome</keyword>
<dbReference type="EMBL" id="JAPHNI010000974">
    <property type="protein sequence ID" value="KAJ8107234.1"/>
    <property type="molecule type" value="Genomic_DNA"/>
</dbReference>
<gene>
    <name evidence="1" type="ORF">OPT61_g9005</name>
</gene>
<accession>A0ACC2HWT5</accession>
<sequence length="1354" mass="150722">MSASRPGSDKRSRHKYLIPVILSNAFALQDNEQSLTRLVVRHRCHNTTWIQSDQATRFNDTTHTSRQQGQLLCTFDTMCEAVPSKTEQMCSCFTSQGCIRFYLARNALNATSNDDPADHARLLDTLGNYLGMRYSIFGAMGDLEEAILLGSEAVRMMPPTNPNHILCLNNLATSLGDRYRRHGDMASLDESIQIAQDIVDATPSTQPLWATYLNNLAAQLLRRHSITDATDDLDRAIDYLRKASNATNLAERGDDIQAMALNNLVVALGSRYQRFGEISDLGEAISIAQKVVNETPIDNPERPKRLKNLSNCVTKRYARTQSMADLDEAIRAAEEAAAAIPDHHLDRASYLNNLGILLGDRHLKTGTMESLDRAIEIGKEALDKTSLSHPSRAARLNNLAIRIRDRYSKTKSTEYINKTISLMRKIVGATDTRNPDPARWLNNFSVPHGNRYPNTREMADLEESIKVSQEAVSITPHDDLYRASYLNNLGDRLGERSNVFNNRAQADLKAAILHYRDALRQSNSAALDRVLAGRNVLPYHVAAMDWQKAFEDSAIAINLVPRLTPRSLENSDKLHLLGQIVDLACDAAAVAMQAGQTPFVALNLLEQGRGILATSLNQRRTDIVDLQSHHPDLANEFVRLRNELDYPVSRNMYSEDKYTMSAVPTDANRCPTLGLDFDNHVLKIRERPGFEDFLLPPNEREVKAAANCGPIVVINVSKIRCDALIVERGKGIRVLALTNLTIVELEDIAQNGDQESRRSLVWMWDVIAKPVLDELGLVNPTSDNYKPQVWWIPTGKLSTFPLHAAGRSDKSFPDTMYARTLSFFSSSIVAMIQIHRCREAEVSTNRQFLQDIAITSELLLPLNSSNKPPWSIRRHSVSVEETSGRDAAMVVPELESDFLSKNQEQYTEVEPSFDNSGSEKHLCLPKQLDAVTAIMKEKHVMEDRSEVSSDQWQDIQGALPDSCRWDIGYKAEDPPSAMKNGCWTCVPLQACQIPLTIADAPVVIPVEYQWPPSGGLDPPSDPRRSNPIDCRMEVTTTIARGILLAFPGSVGFYVLINGLLQIIVSNEFNTAWASEHLPHKFGGLKYSGRIGLKVSKDDEPRLLMSTHVITEAILGKSFFGLDIGRDPVKRLRDDWDPQVEISANDDKIGSIEKTFDHTAAIYPNGFAHGITMVKPFSAAAVQDIKSPIDDLGWLSREAWSFLRQRQTSIKILGAAEMDRNVKCIKCNLSSEVSIIGEGIVYNQSAAAGSKSPKDQDISIWSKLVSRAVLYRVSPDFDPPQGYSGIALLTDGKREDSTQGPGVIGLQSFVQRSGHPQSFSMPEGPAMEQRLRTGRIAFYGAFQIPDELRKDYIIS</sequence>
<evidence type="ECO:0000313" key="1">
    <source>
        <dbReference type="EMBL" id="KAJ8107234.1"/>
    </source>
</evidence>
<organism evidence="1 2">
    <name type="scientific">Boeremia exigua</name>
    <dbReference type="NCBI Taxonomy" id="749465"/>
    <lineage>
        <taxon>Eukaryota</taxon>
        <taxon>Fungi</taxon>
        <taxon>Dikarya</taxon>
        <taxon>Ascomycota</taxon>
        <taxon>Pezizomycotina</taxon>
        <taxon>Dothideomycetes</taxon>
        <taxon>Pleosporomycetidae</taxon>
        <taxon>Pleosporales</taxon>
        <taxon>Pleosporineae</taxon>
        <taxon>Didymellaceae</taxon>
        <taxon>Boeremia</taxon>
    </lineage>
</organism>
<proteinExistence type="predicted"/>
<reference evidence="1" key="1">
    <citation type="submission" date="2022-11" db="EMBL/GenBank/DDBJ databases">
        <title>Genome Sequence of Boeremia exigua.</title>
        <authorList>
            <person name="Buettner E."/>
        </authorList>
    </citation>
    <scope>NUCLEOTIDE SEQUENCE</scope>
    <source>
        <strain evidence="1">CU02</strain>
    </source>
</reference>
<dbReference type="Proteomes" id="UP001153331">
    <property type="component" value="Unassembled WGS sequence"/>
</dbReference>
<comment type="caution">
    <text evidence="1">The sequence shown here is derived from an EMBL/GenBank/DDBJ whole genome shotgun (WGS) entry which is preliminary data.</text>
</comment>
<evidence type="ECO:0000313" key="2">
    <source>
        <dbReference type="Proteomes" id="UP001153331"/>
    </source>
</evidence>
<name>A0ACC2HWT5_9PLEO</name>
<protein>
    <submittedName>
        <fullName evidence="1">Uncharacterized protein</fullName>
    </submittedName>
</protein>